<evidence type="ECO:0000313" key="2">
    <source>
        <dbReference type="EMBL" id="RDD66173.1"/>
    </source>
</evidence>
<feature type="signal peptide" evidence="1">
    <location>
        <begin position="1"/>
        <end position="29"/>
    </location>
</feature>
<name>A0A369TLJ1_9RHOB</name>
<sequence length="174" mass="18758">MVIKNLVNSKAPQSLIAALFLTFAGLVPAQAQQAATVERSFATALIRDVLTAVNHGNWTGNYTVLRDYSASDFAAANDPTRLAGLFTPVREAGIDMLPILVTEPEILSAQTTAGDTQMRLTGYFPTTPQHISFDMVFVRENRRWLLLDISVGQFDPIERPAPAPAEAPASGSGD</sequence>
<dbReference type="RefSeq" id="WP_114511165.1">
    <property type="nucleotide sequence ID" value="NZ_QPMK01000007.1"/>
</dbReference>
<reference evidence="2 3" key="1">
    <citation type="submission" date="2018-07" db="EMBL/GenBank/DDBJ databases">
        <title>Thalassococcus profundi sp. nov., a marine bacterium isolated from deep seawater of Okinawa Trough.</title>
        <authorList>
            <person name="Yu M."/>
        </authorList>
    </citation>
    <scope>NUCLEOTIDE SEQUENCE [LARGE SCALE GENOMIC DNA]</scope>
    <source>
        <strain evidence="2 3">WRAS1</strain>
    </source>
</reference>
<feature type="chain" id="PRO_5016779051" description="Nuclear transport factor 2 family protein" evidence="1">
    <location>
        <begin position="30"/>
        <end position="174"/>
    </location>
</feature>
<dbReference type="EMBL" id="QPMK01000007">
    <property type="protein sequence ID" value="RDD66173.1"/>
    <property type="molecule type" value="Genomic_DNA"/>
</dbReference>
<evidence type="ECO:0000313" key="3">
    <source>
        <dbReference type="Proteomes" id="UP000253977"/>
    </source>
</evidence>
<organism evidence="2 3">
    <name type="scientific">Thalassococcus profundi</name>
    <dbReference type="NCBI Taxonomy" id="2282382"/>
    <lineage>
        <taxon>Bacteria</taxon>
        <taxon>Pseudomonadati</taxon>
        <taxon>Pseudomonadota</taxon>
        <taxon>Alphaproteobacteria</taxon>
        <taxon>Rhodobacterales</taxon>
        <taxon>Roseobacteraceae</taxon>
        <taxon>Thalassococcus</taxon>
    </lineage>
</organism>
<keyword evidence="3" id="KW-1185">Reference proteome</keyword>
<evidence type="ECO:0008006" key="4">
    <source>
        <dbReference type="Google" id="ProtNLM"/>
    </source>
</evidence>
<proteinExistence type="predicted"/>
<accession>A0A369TLJ1</accession>
<keyword evidence="1" id="KW-0732">Signal</keyword>
<gene>
    <name evidence="2" type="ORF">DU478_11790</name>
</gene>
<protein>
    <recommendedName>
        <fullName evidence="4">Nuclear transport factor 2 family protein</fullName>
    </recommendedName>
</protein>
<evidence type="ECO:0000256" key="1">
    <source>
        <dbReference type="SAM" id="SignalP"/>
    </source>
</evidence>
<dbReference type="AlphaFoldDB" id="A0A369TLJ1"/>
<dbReference type="OrthoDB" id="7743892at2"/>
<dbReference type="Proteomes" id="UP000253977">
    <property type="component" value="Unassembled WGS sequence"/>
</dbReference>
<comment type="caution">
    <text evidence="2">The sequence shown here is derived from an EMBL/GenBank/DDBJ whole genome shotgun (WGS) entry which is preliminary data.</text>
</comment>